<comment type="function">
    <text evidence="9">Essential cell division protein.</text>
</comment>
<dbReference type="Pfam" id="PF03799">
    <property type="entry name" value="FtsQ_DivIB_C"/>
    <property type="match status" value="1"/>
</dbReference>
<evidence type="ECO:0000256" key="8">
    <source>
        <dbReference type="ARBA" id="ARBA00023306"/>
    </source>
</evidence>
<evidence type="ECO:0000256" key="6">
    <source>
        <dbReference type="ARBA" id="ARBA00022989"/>
    </source>
</evidence>
<feature type="domain" description="POTRA" evidence="11">
    <location>
        <begin position="90"/>
        <end position="158"/>
    </location>
</feature>
<protein>
    <recommendedName>
        <fullName evidence="9">Cell division protein FtsQ</fullName>
    </recommendedName>
</protein>
<evidence type="ECO:0000256" key="10">
    <source>
        <dbReference type="SAM" id="MobiDB-lite"/>
    </source>
</evidence>
<evidence type="ECO:0000256" key="9">
    <source>
        <dbReference type="HAMAP-Rule" id="MF_00911"/>
    </source>
</evidence>
<comment type="caution">
    <text evidence="12">The sequence shown here is derived from an EMBL/GenBank/DDBJ whole genome shotgun (WGS) entry which is preliminary data.</text>
</comment>
<comment type="subcellular location">
    <subcellularLocation>
        <location evidence="9">Cell inner membrane</location>
        <topology evidence="9">Single-pass type II membrane protein</topology>
    </subcellularLocation>
    <subcellularLocation>
        <location evidence="1">Membrane</location>
    </subcellularLocation>
    <text evidence="9">Localizes to the division septum.</text>
</comment>
<feature type="region of interest" description="Disordered" evidence="10">
    <location>
        <begin position="296"/>
        <end position="323"/>
    </location>
</feature>
<evidence type="ECO:0000313" key="13">
    <source>
        <dbReference type="Proteomes" id="UP001156140"/>
    </source>
</evidence>
<dbReference type="GO" id="GO:0043093">
    <property type="term" value="P:FtsZ-dependent cytokinesis"/>
    <property type="evidence" value="ECO:0007669"/>
    <property type="project" value="UniProtKB-UniRule"/>
</dbReference>
<dbReference type="RefSeq" id="WP_152571868.1">
    <property type="nucleotide sequence ID" value="NZ_CP068983.1"/>
</dbReference>
<keyword evidence="7 9" id="KW-0472">Membrane</keyword>
<evidence type="ECO:0000256" key="2">
    <source>
        <dbReference type="ARBA" id="ARBA00022475"/>
    </source>
</evidence>
<reference evidence="12" key="1">
    <citation type="submission" date="2022-03" db="EMBL/GenBank/DDBJ databases">
        <title>The complete genome sequence of a Methyloterrigena soli.</title>
        <authorList>
            <person name="Zi Z."/>
        </authorList>
    </citation>
    <scope>NUCLEOTIDE SEQUENCE</scope>
    <source>
        <strain evidence="12">M48</strain>
    </source>
</reference>
<evidence type="ECO:0000256" key="7">
    <source>
        <dbReference type="ARBA" id="ARBA00023136"/>
    </source>
</evidence>
<gene>
    <name evidence="9" type="primary">ftsQ</name>
    <name evidence="12" type="ORF">ML536_13395</name>
</gene>
<evidence type="ECO:0000256" key="1">
    <source>
        <dbReference type="ARBA" id="ARBA00004370"/>
    </source>
</evidence>
<dbReference type="Proteomes" id="UP001156140">
    <property type="component" value="Unassembled WGS sequence"/>
</dbReference>
<comment type="similarity">
    <text evidence="9">Belongs to the FtsQ/DivIB family. FtsQ subfamily.</text>
</comment>
<evidence type="ECO:0000259" key="11">
    <source>
        <dbReference type="PROSITE" id="PS51779"/>
    </source>
</evidence>
<dbReference type="PANTHER" id="PTHR35851">
    <property type="entry name" value="CELL DIVISION PROTEIN FTSQ"/>
    <property type="match status" value="1"/>
</dbReference>
<dbReference type="HAMAP" id="MF_00911">
    <property type="entry name" value="FtsQ_subfam"/>
    <property type="match status" value="1"/>
</dbReference>
<dbReference type="GO" id="GO:0032153">
    <property type="term" value="C:cell division site"/>
    <property type="evidence" value="ECO:0007669"/>
    <property type="project" value="UniProtKB-UniRule"/>
</dbReference>
<keyword evidence="8 9" id="KW-0131">Cell cycle</keyword>
<keyword evidence="13" id="KW-1185">Reference proteome</keyword>
<dbReference type="GO" id="GO:0090529">
    <property type="term" value="P:cell septum assembly"/>
    <property type="evidence" value="ECO:0007669"/>
    <property type="project" value="InterPro"/>
</dbReference>
<keyword evidence="6 9" id="KW-1133">Transmembrane helix</keyword>
<keyword evidence="2 9" id="KW-1003">Cell membrane</keyword>
<proteinExistence type="inferred from homology"/>
<dbReference type="Pfam" id="PF08478">
    <property type="entry name" value="POTRA_1"/>
    <property type="match status" value="1"/>
</dbReference>
<dbReference type="InterPro" id="IPR013685">
    <property type="entry name" value="POTRA_FtsQ_type"/>
</dbReference>
<feature type="transmembrane region" description="Helical" evidence="9">
    <location>
        <begin position="47"/>
        <end position="64"/>
    </location>
</feature>
<dbReference type="PANTHER" id="PTHR35851:SF1">
    <property type="entry name" value="CELL DIVISION PROTEIN FTSQ"/>
    <property type="match status" value="1"/>
</dbReference>
<evidence type="ECO:0000256" key="4">
    <source>
        <dbReference type="ARBA" id="ARBA00022618"/>
    </source>
</evidence>
<dbReference type="InterPro" id="IPR045335">
    <property type="entry name" value="FtsQ_C_sf"/>
</dbReference>
<dbReference type="Gene3D" id="3.40.50.11690">
    <property type="entry name" value="Cell division protein FtsQ/DivIB"/>
    <property type="match status" value="1"/>
</dbReference>
<dbReference type="GO" id="GO:0005886">
    <property type="term" value="C:plasma membrane"/>
    <property type="evidence" value="ECO:0007669"/>
    <property type="project" value="UniProtKB-SubCell"/>
</dbReference>
<dbReference type="InterPro" id="IPR034746">
    <property type="entry name" value="POTRA"/>
</dbReference>
<keyword evidence="4 9" id="KW-0132">Cell division</keyword>
<dbReference type="AlphaFoldDB" id="A0AA41QNJ5"/>
<dbReference type="InterPro" id="IPR005548">
    <property type="entry name" value="Cell_div_FtsQ/DivIB_C"/>
</dbReference>
<evidence type="ECO:0000313" key="12">
    <source>
        <dbReference type="EMBL" id="MCI0127820.1"/>
    </source>
</evidence>
<dbReference type="InterPro" id="IPR026579">
    <property type="entry name" value="FtsQ"/>
</dbReference>
<name>A0AA41QNJ5_9HYPH</name>
<accession>A0AA41QNJ5</accession>
<evidence type="ECO:0000256" key="3">
    <source>
        <dbReference type="ARBA" id="ARBA00022519"/>
    </source>
</evidence>
<dbReference type="PROSITE" id="PS51779">
    <property type="entry name" value="POTRA"/>
    <property type="match status" value="1"/>
</dbReference>
<dbReference type="Gene3D" id="3.10.20.310">
    <property type="entry name" value="membrane protein fhac"/>
    <property type="match status" value="1"/>
</dbReference>
<dbReference type="EMBL" id="JALAZD010000001">
    <property type="protein sequence ID" value="MCI0127820.1"/>
    <property type="molecule type" value="Genomic_DNA"/>
</dbReference>
<organism evidence="12 13">
    <name type="scientific">Paradevosia shaoguanensis</name>
    <dbReference type="NCBI Taxonomy" id="1335043"/>
    <lineage>
        <taxon>Bacteria</taxon>
        <taxon>Pseudomonadati</taxon>
        <taxon>Pseudomonadota</taxon>
        <taxon>Alphaproteobacteria</taxon>
        <taxon>Hyphomicrobiales</taxon>
        <taxon>Devosiaceae</taxon>
        <taxon>Paradevosia</taxon>
    </lineage>
</organism>
<keyword evidence="5 9" id="KW-0812">Transmembrane</keyword>
<keyword evidence="3 9" id="KW-0997">Cell inner membrane</keyword>
<sequence length="323" mass="34783">MQQVKPSVMTANAVVVDPRRLPVPIRRPRGRLAVRLNHAWVLHKRRVVRSALVVGLLVGAVAVYEARDLIGTGFDTLSGLVQGEFAEAGFGVGAIDISGQALTQEADIMQALALEPKVSTLNFDAEAARARIEALPSVASATVRKVYPGRVVVSIVERVPIARWRVDGVTFVIDGAGNQIGEDKGAYADLPLVIGDGAANDALVMIRAMDRFDALKAHLVAISRIGDRRWDLIYDTGLRVQLPEQGVAQAIDRLNSYQRDYALLDRDITLIDLRVPDMVAVTPSADAQKQIADAAKAAAKSKPKPKVVVDADYETPAEKSSGN</sequence>
<evidence type="ECO:0000256" key="5">
    <source>
        <dbReference type="ARBA" id="ARBA00022692"/>
    </source>
</evidence>